<comment type="caution">
    <text evidence="12">The sequence shown here is derived from an EMBL/GenBank/DDBJ whole genome shotgun (WGS) entry which is preliminary data.</text>
</comment>
<evidence type="ECO:0000256" key="4">
    <source>
        <dbReference type="ARBA" id="ARBA00022679"/>
    </source>
</evidence>
<dbReference type="FunFam" id="3.40.50.1370:FF:000002">
    <property type="entry name" value="Aspartate carbamoyltransferase 2"/>
    <property type="match status" value="1"/>
</dbReference>
<evidence type="ECO:0000256" key="3">
    <source>
        <dbReference type="ARBA" id="ARBA00013008"/>
    </source>
</evidence>
<evidence type="ECO:0000259" key="10">
    <source>
        <dbReference type="Pfam" id="PF00185"/>
    </source>
</evidence>
<dbReference type="GO" id="GO:0016597">
    <property type="term" value="F:amino acid binding"/>
    <property type="evidence" value="ECO:0007669"/>
    <property type="project" value="InterPro"/>
</dbReference>
<dbReference type="InterPro" id="IPR002082">
    <property type="entry name" value="Asp_carbamoyltransf"/>
</dbReference>
<evidence type="ECO:0000256" key="1">
    <source>
        <dbReference type="ARBA" id="ARBA00004852"/>
    </source>
</evidence>
<keyword evidence="4 9" id="KW-0808">Transferase</keyword>
<dbReference type="SUPFAM" id="SSF53671">
    <property type="entry name" value="Aspartate/ornithine carbamoyltransferase"/>
    <property type="match status" value="1"/>
</dbReference>
<comment type="catalytic activity">
    <reaction evidence="7">
        <text>carbamoyl phosphate + L-aspartate = N-carbamoyl-L-aspartate + phosphate + H(+)</text>
        <dbReference type="Rhea" id="RHEA:20013"/>
        <dbReference type="ChEBI" id="CHEBI:15378"/>
        <dbReference type="ChEBI" id="CHEBI:29991"/>
        <dbReference type="ChEBI" id="CHEBI:32814"/>
        <dbReference type="ChEBI" id="CHEBI:43474"/>
        <dbReference type="ChEBI" id="CHEBI:58228"/>
        <dbReference type="EC" id="2.1.3.2"/>
    </reaction>
</comment>
<proteinExistence type="inferred from homology"/>
<evidence type="ECO:0000259" key="11">
    <source>
        <dbReference type="Pfam" id="PF02729"/>
    </source>
</evidence>
<dbReference type="EMBL" id="SHBO01000035">
    <property type="protein sequence ID" value="RZO05884.1"/>
    <property type="molecule type" value="Genomic_DNA"/>
</dbReference>
<dbReference type="Gene3D" id="3.40.50.1370">
    <property type="entry name" value="Aspartate/ornithine carbamoyltransferase"/>
    <property type="match status" value="2"/>
</dbReference>
<dbReference type="PANTHER" id="PTHR45753:SF6">
    <property type="entry name" value="ASPARTATE CARBAMOYLTRANSFERASE"/>
    <property type="match status" value="1"/>
</dbReference>
<evidence type="ECO:0000313" key="13">
    <source>
        <dbReference type="Proteomes" id="UP000318148"/>
    </source>
</evidence>
<comment type="function">
    <text evidence="6">Catalyzes the condensation of carbamoyl phosphate and aspartate to form carbamoyl aspartate and inorganic phosphate, the committed step in the de novo pyrimidine nucleotide biosynthesis pathway.</text>
</comment>
<dbReference type="NCBIfam" id="NF002032">
    <property type="entry name" value="PRK00856.1"/>
    <property type="match status" value="1"/>
</dbReference>
<dbReference type="GO" id="GO:0004070">
    <property type="term" value="F:aspartate carbamoyltransferase activity"/>
    <property type="evidence" value="ECO:0007669"/>
    <property type="project" value="UniProtKB-UniRule"/>
</dbReference>
<sequence>MNFIGANILSVDQFNLDDVNTLFSVAEKMQPYATREKVTKVLDGAILGNIFLESSTRTRVSFGSAFNLLGGHVRETSDVSSSAFVKGESFRDAARILSGYSDVICIRHPKSGSVKEFADFSRVPVINGGDGSNEHPTQALLDLFTIKKELENKNRDLSKLRIAIVGDLLFGRTVHSLCKLLSFYPNISVVLVSPDRLSMPTDIVEYMRSAGLSVCISNNFNEGIKNVDIIYTTRIQEERFETKEQAALYRGKFILNKDIYSKHCAPETVVMHPLPRDSRPEANEIDFDLDSNPNLAIFRQADNGIAVRMAIFAMVLDVVNQIETSSAKVNWHVSR</sequence>
<evidence type="ECO:0000256" key="8">
    <source>
        <dbReference type="NCBIfam" id="TIGR00670"/>
    </source>
</evidence>
<dbReference type="GO" id="GO:0044205">
    <property type="term" value="P:'de novo' UMP biosynthetic process"/>
    <property type="evidence" value="ECO:0007669"/>
    <property type="project" value="UniProtKB-UniPathway"/>
</dbReference>
<evidence type="ECO:0000313" key="12">
    <source>
        <dbReference type="EMBL" id="RZO05884.1"/>
    </source>
</evidence>
<dbReference type="InterPro" id="IPR006130">
    <property type="entry name" value="Asp/Orn_carbamoylTrfase"/>
</dbReference>
<dbReference type="NCBIfam" id="NF006046">
    <property type="entry name" value="PRK08192.1"/>
    <property type="match status" value="1"/>
</dbReference>
<feature type="domain" description="Aspartate/ornithine carbamoyltransferase Asp/Orn-binding" evidence="10">
    <location>
        <begin position="159"/>
        <end position="314"/>
    </location>
</feature>
<evidence type="ECO:0000256" key="7">
    <source>
        <dbReference type="ARBA" id="ARBA00048859"/>
    </source>
</evidence>
<evidence type="ECO:0000256" key="6">
    <source>
        <dbReference type="ARBA" id="ARBA00043884"/>
    </source>
</evidence>
<gene>
    <name evidence="12" type="ORF">EVB02_03080</name>
</gene>
<dbReference type="InterPro" id="IPR006132">
    <property type="entry name" value="Asp/Orn_carbamoyltranf_P-bd"/>
</dbReference>
<evidence type="ECO:0000256" key="2">
    <source>
        <dbReference type="ARBA" id="ARBA00008896"/>
    </source>
</evidence>
<dbReference type="Pfam" id="PF00185">
    <property type="entry name" value="OTCace"/>
    <property type="match status" value="1"/>
</dbReference>
<organism evidence="12 13">
    <name type="scientific">SAR92 clade bacterium</name>
    <dbReference type="NCBI Taxonomy" id="2315479"/>
    <lineage>
        <taxon>Bacteria</taxon>
        <taxon>Pseudomonadati</taxon>
        <taxon>Pseudomonadota</taxon>
        <taxon>Gammaproteobacteria</taxon>
        <taxon>Cellvibrionales</taxon>
        <taxon>Porticoccaceae</taxon>
        <taxon>SAR92 clade</taxon>
    </lineage>
</organism>
<dbReference type="PROSITE" id="PS00097">
    <property type="entry name" value="CARBAMOYLTRANSFERASE"/>
    <property type="match status" value="1"/>
</dbReference>
<dbReference type="PRINTS" id="PR00101">
    <property type="entry name" value="ATCASE"/>
</dbReference>
<comment type="similarity">
    <text evidence="2">Belongs to the aspartate/ornithine carbamoyltransferase superfamily. ATCase family.</text>
</comment>
<dbReference type="PRINTS" id="PR00100">
    <property type="entry name" value="AOTCASE"/>
</dbReference>
<dbReference type="NCBIfam" id="TIGR00670">
    <property type="entry name" value="asp_carb_tr"/>
    <property type="match status" value="1"/>
</dbReference>
<evidence type="ECO:0000256" key="5">
    <source>
        <dbReference type="ARBA" id="ARBA00022975"/>
    </source>
</evidence>
<dbReference type="GO" id="GO:0006520">
    <property type="term" value="P:amino acid metabolic process"/>
    <property type="evidence" value="ECO:0007669"/>
    <property type="project" value="InterPro"/>
</dbReference>
<dbReference type="PANTHER" id="PTHR45753">
    <property type="entry name" value="ORNITHINE CARBAMOYLTRANSFERASE, MITOCHONDRIAL"/>
    <property type="match status" value="1"/>
</dbReference>
<keyword evidence="5" id="KW-0665">Pyrimidine biosynthesis</keyword>
<reference evidence="12 13" key="1">
    <citation type="submission" date="2019-02" db="EMBL/GenBank/DDBJ databases">
        <title>Prokaryotic population dynamics and viral predation in marine succession experiment using metagenomics: the confinement effect.</title>
        <authorList>
            <person name="Haro-Moreno J.M."/>
            <person name="Rodriguez-Valera F."/>
            <person name="Lopez-Perez M."/>
        </authorList>
    </citation>
    <scope>NUCLEOTIDE SEQUENCE [LARGE SCALE GENOMIC DNA]</scope>
    <source>
        <strain evidence="12">MED-G169</strain>
    </source>
</reference>
<dbReference type="GO" id="GO:0005829">
    <property type="term" value="C:cytosol"/>
    <property type="evidence" value="ECO:0007669"/>
    <property type="project" value="TreeGrafter"/>
</dbReference>
<dbReference type="Proteomes" id="UP000318148">
    <property type="component" value="Unassembled WGS sequence"/>
</dbReference>
<name>A0A520LL07_9GAMM</name>
<evidence type="ECO:0000256" key="9">
    <source>
        <dbReference type="RuleBase" id="RU003634"/>
    </source>
</evidence>
<dbReference type="UniPathway" id="UPA00070">
    <property type="reaction ID" value="UER00116"/>
</dbReference>
<dbReference type="InterPro" id="IPR006131">
    <property type="entry name" value="Asp_carbamoyltransf_Asp/Orn-bd"/>
</dbReference>
<accession>A0A520LL07</accession>
<feature type="domain" description="Aspartate/ornithine carbamoyltransferase carbamoyl-P binding" evidence="11">
    <location>
        <begin position="7"/>
        <end position="147"/>
    </location>
</feature>
<protein>
    <recommendedName>
        <fullName evidence="3 8">Aspartate carbamoyltransferase</fullName>
        <ecNumber evidence="3 8">2.1.3.2</ecNumber>
    </recommendedName>
</protein>
<dbReference type="InterPro" id="IPR036901">
    <property type="entry name" value="Asp/Orn_carbamoylTrfase_sf"/>
</dbReference>
<dbReference type="GO" id="GO:0006207">
    <property type="term" value="P:'de novo' pyrimidine nucleobase biosynthetic process"/>
    <property type="evidence" value="ECO:0007669"/>
    <property type="project" value="InterPro"/>
</dbReference>
<dbReference type="AlphaFoldDB" id="A0A520LL07"/>
<dbReference type="Pfam" id="PF02729">
    <property type="entry name" value="OTCace_N"/>
    <property type="match status" value="1"/>
</dbReference>
<comment type="pathway">
    <text evidence="1">Pyrimidine metabolism; UMP biosynthesis via de novo pathway; (S)-dihydroorotate from bicarbonate: step 2/3.</text>
</comment>
<dbReference type="EC" id="2.1.3.2" evidence="3 8"/>